<proteinExistence type="predicted"/>
<dbReference type="InParanoid" id="A0A409WQ75"/>
<protein>
    <submittedName>
        <fullName evidence="3">Uncharacterized protein</fullName>
    </submittedName>
</protein>
<evidence type="ECO:0000256" key="2">
    <source>
        <dbReference type="SAM" id="SignalP"/>
    </source>
</evidence>
<evidence type="ECO:0000313" key="3">
    <source>
        <dbReference type="EMBL" id="PPQ80675.1"/>
    </source>
</evidence>
<dbReference type="AlphaFoldDB" id="A0A409WQ75"/>
<dbReference type="OrthoDB" id="10007757at2759"/>
<evidence type="ECO:0000313" key="4">
    <source>
        <dbReference type="Proteomes" id="UP000283269"/>
    </source>
</evidence>
<dbReference type="EMBL" id="NHYD01003313">
    <property type="protein sequence ID" value="PPQ80675.1"/>
    <property type="molecule type" value="Genomic_DNA"/>
</dbReference>
<sequence>MRFHLLATFSCLFGTLVQSSPTFNQKTLVSLRIEGADKTIFEGEVLTKGHDITTSLGGTHHCDGTNNGANPNPGPTPNSALDDAANFRHFSFDGAFFPEFDDFLISSINGEANTDTQFWTTLVNFQFIPVGGCQQEVHFNDEILYAFDGFAKAHILKLSGPFTARKNHPVIFTVIDGSTGAPVAGADVDGQTSGIDGKVSVTFAKVGVNGVKAQKDDSIRSNQVNVVVVP</sequence>
<gene>
    <name evidence="3" type="ORF">CVT25_001809</name>
</gene>
<feature type="chain" id="PRO_5019006939" evidence="2">
    <location>
        <begin position="20"/>
        <end position="230"/>
    </location>
</feature>
<evidence type="ECO:0000256" key="1">
    <source>
        <dbReference type="SAM" id="MobiDB-lite"/>
    </source>
</evidence>
<feature type="region of interest" description="Disordered" evidence="1">
    <location>
        <begin position="57"/>
        <end position="78"/>
    </location>
</feature>
<accession>A0A409WQ75</accession>
<comment type="caution">
    <text evidence="3">The sequence shown here is derived from an EMBL/GenBank/DDBJ whole genome shotgun (WGS) entry which is preliminary data.</text>
</comment>
<keyword evidence="2" id="KW-0732">Signal</keyword>
<reference evidence="3 4" key="1">
    <citation type="journal article" date="2018" name="Evol. Lett.">
        <title>Horizontal gene cluster transfer increased hallucinogenic mushroom diversity.</title>
        <authorList>
            <person name="Reynolds H.T."/>
            <person name="Vijayakumar V."/>
            <person name="Gluck-Thaler E."/>
            <person name="Korotkin H.B."/>
            <person name="Matheny P.B."/>
            <person name="Slot J.C."/>
        </authorList>
    </citation>
    <scope>NUCLEOTIDE SEQUENCE [LARGE SCALE GENOMIC DNA]</scope>
    <source>
        <strain evidence="3 4">2631</strain>
    </source>
</reference>
<dbReference type="Proteomes" id="UP000283269">
    <property type="component" value="Unassembled WGS sequence"/>
</dbReference>
<name>A0A409WQ75_PSICY</name>
<organism evidence="3 4">
    <name type="scientific">Psilocybe cyanescens</name>
    <dbReference type="NCBI Taxonomy" id="93625"/>
    <lineage>
        <taxon>Eukaryota</taxon>
        <taxon>Fungi</taxon>
        <taxon>Dikarya</taxon>
        <taxon>Basidiomycota</taxon>
        <taxon>Agaricomycotina</taxon>
        <taxon>Agaricomycetes</taxon>
        <taxon>Agaricomycetidae</taxon>
        <taxon>Agaricales</taxon>
        <taxon>Agaricineae</taxon>
        <taxon>Strophariaceae</taxon>
        <taxon>Psilocybe</taxon>
    </lineage>
</organism>
<feature type="signal peptide" evidence="2">
    <location>
        <begin position="1"/>
        <end position="19"/>
    </location>
</feature>
<keyword evidence="4" id="KW-1185">Reference proteome</keyword>